<evidence type="ECO:0000259" key="2">
    <source>
        <dbReference type="Pfam" id="PF00732"/>
    </source>
</evidence>
<dbReference type="GO" id="GO:0050660">
    <property type="term" value="F:flavin adenine dinucleotide binding"/>
    <property type="evidence" value="ECO:0007669"/>
    <property type="project" value="InterPro"/>
</dbReference>
<dbReference type="GO" id="GO:0016614">
    <property type="term" value="F:oxidoreductase activity, acting on CH-OH group of donors"/>
    <property type="evidence" value="ECO:0007669"/>
    <property type="project" value="InterPro"/>
</dbReference>
<proteinExistence type="predicted"/>
<dbReference type="PATRIC" id="fig|1299334.3.peg.1689"/>
<evidence type="ECO:0000313" key="3">
    <source>
        <dbReference type="EMBL" id="EUA69009.1"/>
    </source>
</evidence>
<protein>
    <recommendedName>
        <fullName evidence="2">Glucose-methanol-choline oxidoreductase N-terminal domain-containing protein</fullName>
    </recommendedName>
</protein>
<accession>X8DKT3</accession>
<feature type="region of interest" description="Disordered" evidence="1">
    <location>
        <begin position="92"/>
        <end position="111"/>
    </location>
</feature>
<dbReference type="AlphaFoldDB" id="X8DKT3"/>
<gene>
    <name evidence="3" type="ORF">I553_2197</name>
</gene>
<feature type="compositionally biased region" description="Low complexity" evidence="1">
    <location>
        <begin position="99"/>
        <end position="111"/>
    </location>
</feature>
<dbReference type="Pfam" id="PF00732">
    <property type="entry name" value="GMC_oxred_N"/>
    <property type="match status" value="1"/>
</dbReference>
<evidence type="ECO:0000256" key="1">
    <source>
        <dbReference type="SAM" id="MobiDB-lite"/>
    </source>
</evidence>
<comment type="caution">
    <text evidence="3">The sequence shown here is derived from an EMBL/GenBank/DDBJ whole genome shotgun (WGS) entry which is preliminary data.</text>
</comment>
<dbReference type="EMBL" id="JAOB01000013">
    <property type="protein sequence ID" value="EUA69009.1"/>
    <property type="molecule type" value="Genomic_DNA"/>
</dbReference>
<name>X8DKT3_MYCXE</name>
<dbReference type="InterPro" id="IPR000172">
    <property type="entry name" value="GMC_OxRdtase_N"/>
</dbReference>
<reference evidence="3" key="1">
    <citation type="submission" date="2014-01" db="EMBL/GenBank/DDBJ databases">
        <authorList>
            <person name="Brown-Elliot B."/>
            <person name="Wallace R."/>
            <person name="Lenaerts A."/>
            <person name="Ordway D."/>
            <person name="DeGroote M.A."/>
            <person name="Parker T."/>
            <person name="Sizemore C."/>
            <person name="Tallon L.J."/>
            <person name="Sadzewicz L.K."/>
            <person name="Sengamalay N."/>
            <person name="Fraser C.M."/>
            <person name="Hine E."/>
            <person name="Shefchek K.A."/>
            <person name="Das S.P."/>
            <person name="Tettelin H."/>
        </authorList>
    </citation>
    <scope>NUCLEOTIDE SEQUENCE [LARGE SCALE GENOMIC DNA]</scope>
    <source>
        <strain evidence="3">4042</strain>
    </source>
</reference>
<sequence>MTVQRRWRDEFGLSLADPDRLAGHLDDVERTLQVAPVPLEIMGRNGRLLLEGAAALGWHAAPIPAMRRAVMPAASAQLVVHVTPSSVCTSTRCRRRAPRAPASSAMPASNG</sequence>
<organism evidence="3">
    <name type="scientific">Mycobacterium xenopi 4042</name>
    <dbReference type="NCBI Taxonomy" id="1299334"/>
    <lineage>
        <taxon>Bacteria</taxon>
        <taxon>Bacillati</taxon>
        <taxon>Actinomycetota</taxon>
        <taxon>Actinomycetes</taxon>
        <taxon>Mycobacteriales</taxon>
        <taxon>Mycobacteriaceae</taxon>
        <taxon>Mycobacterium</taxon>
    </lineage>
</organism>
<feature type="domain" description="Glucose-methanol-choline oxidoreductase N-terminal" evidence="2">
    <location>
        <begin position="3"/>
        <end position="65"/>
    </location>
</feature>